<gene>
    <name evidence="3" type="ORF">RPE78_01460</name>
</gene>
<dbReference type="Gene3D" id="1.10.3730.20">
    <property type="match status" value="1"/>
</dbReference>
<accession>A0ABZ1E181</accession>
<feature type="transmembrane region" description="Helical" evidence="1">
    <location>
        <begin position="123"/>
        <end position="141"/>
    </location>
</feature>
<keyword evidence="1" id="KW-1133">Transmembrane helix</keyword>
<sequence length="296" mass="30925">MWILLTLCAAALQTGRFVLQKKLAGSGLSAAGATFSRFVFGAPLAIAGALILLPEMGRPADLFGQMGAGFWAYVVIGGAAQASATLLLVRLFALRNFAVGIAFTKTEVVQVALMSLVFLGDRIAVLGWVGIVLGLVGVLCLSRPPEGGIAGRAAVYGIVAGGLFGLSAIAYRGATLELMPLPFMGRAFVTLACVTSVQTLGMGLCLRLFQPGELTRVLRAWSRTIWVGILGAAGSAGWFMAFALQNAAYVRALGQVEMVFTLCASVLIFHERLHRREAVGIALVLASVIVVVLAAA</sequence>
<dbReference type="InterPro" id="IPR000620">
    <property type="entry name" value="EamA_dom"/>
</dbReference>
<protein>
    <submittedName>
        <fullName evidence="3">DMT family transporter</fullName>
    </submittedName>
</protein>
<organism evidence="3 4">
    <name type="scientific">Thioclava litoralis</name>
    <dbReference type="NCBI Taxonomy" id="3076557"/>
    <lineage>
        <taxon>Bacteria</taxon>
        <taxon>Pseudomonadati</taxon>
        <taxon>Pseudomonadota</taxon>
        <taxon>Alphaproteobacteria</taxon>
        <taxon>Rhodobacterales</taxon>
        <taxon>Paracoccaceae</taxon>
        <taxon>Thioclava</taxon>
    </lineage>
</organism>
<feature type="transmembrane region" description="Helical" evidence="1">
    <location>
        <begin position="66"/>
        <end position="89"/>
    </location>
</feature>
<feature type="transmembrane region" description="Helical" evidence="1">
    <location>
        <begin position="183"/>
        <end position="209"/>
    </location>
</feature>
<evidence type="ECO:0000259" key="2">
    <source>
        <dbReference type="Pfam" id="PF00892"/>
    </source>
</evidence>
<dbReference type="InterPro" id="IPR037185">
    <property type="entry name" value="EmrE-like"/>
</dbReference>
<feature type="transmembrane region" description="Helical" evidence="1">
    <location>
        <begin position="30"/>
        <end position="54"/>
    </location>
</feature>
<feature type="transmembrane region" description="Helical" evidence="1">
    <location>
        <begin position="278"/>
        <end position="295"/>
    </location>
</feature>
<keyword evidence="1" id="KW-0812">Transmembrane</keyword>
<evidence type="ECO:0000313" key="3">
    <source>
        <dbReference type="EMBL" id="WRY33987.1"/>
    </source>
</evidence>
<keyword evidence="4" id="KW-1185">Reference proteome</keyword>
<dbReference type="Proteomes" id="UP001623290">
    <property type="component" value="Chromosome"/>
</dbReference>
<feature type="transmembrane region" description="Helical" evidence="1">
    <location>
        <begin position="248"/>
        <end position="269"/>
    </location>
</feature>
<proteinExistence type="predicted"/>
<feature type="domain" description="EamA" evidence="2">
    <location>
        <begin position="2"/>
        <end position="142"/>
    </location>
</feature>
<evidence type="ECO:0000256" key="1">
    <source>
        <dbReference type="SAM" id="Phobius"/>
    </source>
</evidence>
<feature type="transmembrane region" description="Helical" evidence="1">
    <location>
        <begin position="221"/>
        <end position="242"/>
    </location>
</feature>
<dbReference type="PANTHER" id="PTHR22911:SF137">
    <property type="entry name" value="SOLUTE CARRIER FAMILY 35 MEMBER G2-RELATED"/>
    <property type="match status" value="1"/>
</dbReference>
<dbReference type="SUPFAM" id="SSF103481">
    <property type="entry name" value="Multidrug resistance efflux transporter EmrE"/>
    <property type="match status" value="2"/>
</dbReference>
<feature type="domain" description="EamA" evidence="2">
    <location>
        <begin position="155"/>
        <end position="292"/>
    </location>
</feature>
<name>A0ABZ1E181_9RHOB</name>
<keyword evidence="1" id="KW-0472">Membrane</keyword>
<feature type="transmembrane region" description="Helical" evidence="1">
    <location>
        <begin position="153"/>
        <end position="171"/>
    </location>
</feature>
<dbReference type="EMBL" id="CP135443">
    <property type="protein sequence ID" value="WRY33987.1"/>
    <property type="molecule type" value="Genomic_DNA"/>
</dbReference>
<dbReference type="RefSeq" id="WP_406721028.1">
    <property type="nucleotide sequence ID" value="NZ_CP135443.1"/>
</dbReference>
<reference evidence="3 4" key="1">
    <citation type="submission" date="2023-09" db="EMBL/GenBank/DDBJ databases">
        <title>Thioclava shenzhenensis sp. nov., a multidrug resistant bacteria-antagonizing species isolated from coastal seawater.</title>
        <authorList>
            <person name="Long M."/>
        </authorList>
    </citation>
    <scope>NUCLEOTIDE SEQUENCE [LARGE SCALE GENOMIC DNA]</scope>
    <source>
        <strain evidence="3 4">FTW29</strain>
    </source>
</reference>
<dbReference type="PANTHER" id="PTHR22911">
    <property type="entry name" value="ACYL-MALONYL CONDENSING ENZYME-RELATED"/>
    <property type="match status" value="1"/>
</dbReference>
<evidence type="ECO:0000313" key="4">
    <source>
        <dbReference type="Proteomes" id="UP001623290"/>
    </source>
</evidence>
<dbReference type="Pfam" id="PF00892">
    <property type="entry name" value="EamA"/>
    <property type="match status" value="2"/>
</dbReference>